<evidence type="ECO:0000256" key="3">
    <source>
        <dbReference type="ARBA" id="ARBA00022679"/>
    </source>
</evidence>
<dbReference type="Pfam" id="PF01555">
    <property type="entry name" value="N6_N4_Mtase"/>
    <property type="match status" value="1"/>
</dbReference>
<evidence type="ECO:0000313" key="8">
    <source>
        <dbReference type="Proteomes" id="UP001321543"/>
    </source>
</evidence>
<reference evidence="8" key="1">
    <citation type="journal article" date="2019" name="Int. J. Syst. Evol. Microbiol.">
        <title>The Global Catalogue of Microorganisms (GCM) 10K type strain sequencing project: providing services to taxonomists for standard genome sequencing and annotation.</title>
        <authorList>
            <consortium name="The Broad Institute Genomics Platform"/>
            <consortium name="The Broad Institute Genome Sequencing Center for Infectious Disease"/>
            <person name="Wu L."/>
            <person name="Ma J."/>
        </authorList>
    </citation>
    <scope>NUCLEOTIDE SEQUENCE [LARGE SCALE GENOMIC DNA]</scope>
    <source>
        <strain evidence="8">NBRC 106310</strain>
    </source>
</reference>
<evidence type="ECO:0000256" key="4">
    <source>
        <dbReference type="ARBA" id="ARBA00022691"/>
    </source>
</evidence>
<dbReference type="RefSeq" id="WP_286300382.1">
    <property type="nucleotide sequence ID" value="NZ_AP027728.1"/>
</dbReference>
<dbReference type="InterPro" id="IPR002295">
    <property type="entry name" value="N4/N6-MTase_EcoPI_Mod-like"/>
</dbReference>
<dbReference type="PRINTS" id="PR00506">
    <property type="entry name" value="D21N6MTFRASE"/>
</dbReference>
<proteinExistence type="inferred from homology"/>
<dbReference type="InterPro" id="IPR002052">
    <property type="entry name" value="DNA_methylase_N6_adenine_CS"/>
</dbReference>
<feature type="compositionally biased region" description="Polar residues" evidence="5">
    <location>
        <begin position="29"/>
        <end position="50"/>
    </location>
</feature>
<dbReference type="InterPro" id="IPR002941">
    <property type="entry name" value="DNA_methylase_N4/N6"/>
</dbReference>
<evidence type="ECO:0000313" key="7">
    <source>
        <dbReference type="EMBL" id="BDZ39933.1"/>
    </source>
</evidence>
<evidence type="ECO:0000256" key="2">
    <source>
        <dbReference type="ARBA" id="ARBA00022603"/>
    </source>
</evidence>
<evidence type="ECO:0000259" key="6">
    <source>
        <dbReference type="Pfam" id="PF01555"/>
    </source>
</evidence>
<organism evidence="7 8">
    <name type="scientific">Microbacterium suwonense</name>
    <dbReference type="NCBI Taxonomy" id="683047"/>
    <lineage>
        <taxon>Bacteria</taxon>
        <taxon>Bacillati</taxon>
        <taxon>Actinomycetota</taxon>
        <taxon>Actinomycetes</taxon>
        <taxon>Micrococcales</taxon>
        <taxon>Microbacteriaceae</taxon>
        <taxon>Microbacterium</taxon>
    </lineage>
</organism>
<dbReference type="Gene3D" id="3.40.50.150">
    <property type="entry name" value="Vaccinia Virus protein VP39"/>
    <property type="match status" value="1"/>
</dbReference>
<dbReference type="EMBL" id="AP027728">
    <property type="protein sequence ID" value="BDZ39933.1"/>
    <property type="molecule type" value="Genomic_DNA"/>
</dbReference>
<accession>A0ABN6X741</accession>
<keyword evidence="3" id="KW-0808">Transferase</keyword>
<protein>
    <recommendedName>
        <fullName evidence="6">DNA methylase N-4/N-6 domain-containing protein</fullName>
    </recommendedName>
</protein>
<evidence type="ECO:0000256" key="1">
    <source>
        <dbReference type="ARBA" id="ARBA00006594"/>
    </source>
</evidence>
<evidence type="ECO:0000256" key="5">
    <source>
        <dbReference type="SAM" id="MobiDB-lite"/>
    </source>
</evidence>
<sequence length="471" mass="52268">MSGNQPGNRHVATQHRVSSGNSLRHLPERSSQMATSTTARKGNNKATVSNGGVSFTYGQAMALMRQFERAQQEDVFYTFMPQVEQSQEAACLRGGQVSRFVPVAEHSTLTGSTADNYLIESDNLPALMGYIASGAPKADVIYIDPPYNRQKNDLTYADTKKARKELTLGDDHAPWMSFMLPRLVLAREALRDTGVIIVHIGRHEDAHAVMLLDRVFGRKNRLGQVTWAGGEYKGTARFVSNECDYMHIYAKDRDVLETADPEFIGQNMSGFVDDIKQRGATVELGAMLGKRANGKAWFDYPKHRELLGRILPAVVPTARRDESKAEPIRVLDFFAGSGATGHAVLDLDAREGESWRFTLITNNEGGEQNPEDGIARVATAKRMRAAVTGEWVRSTKNTRTYDANMHFFEHSFVDAGEAESSTPWAEVAVMDYVSEYRRLYALIVNEGDFIHDLNVVADDITASLLNLVKVA</sequence>
<keyword evidence="8" id="KW-1185">Reference proteome</keyword>
<dbReference type="PROSITE" id="PS00092">
    <property type="entry name" value="N6_MTASE"/>
    <property type="match status" value="1"/>
</dbReference>
<dbReference type="InterPro" id="IPR029063">
    <property type="entry name" value="SAM-dependent_MTases_sf"/>
</dbReference>
<keyword evidence="2" id="KW-0489">Methyltransferase</keyword>
<gene>
    <name evidence="7" type="ORF">GCM10025863_25470</name>
</gene>
<feature type="region of interest" description="Disordered" evidence="5">
    <location>
        <begin position="1"/>
        <end position="50"/>
    </location>
</feature>
<feature type="domain" description="DNA methylase N-4/N-6" evidence="6">
    <location>
        <begin position="139"/>
        <end position="348"/>
    </location>
</feature>
<dbReference type="Proteomes" id="UP001321543">
    <property type="component" value="Chromosome"/>
</dbReference>
<name>A0ABN6X741_9MICO</name>
<keyword evidence="4" id="KW-0949">S-adenosyl-L-methionine</keyword>
<comment type="similarity">
    <text evidence="1">Belongs to the N(4)/N(6)-methyltransferase family.</text>
</comment>
<dbReference type="SUPFAM" id="SSF53335">
    <property type="entry name" value="S-adenosyl-L-methionine-dependent methyltransferases"/>
    <property type="match status" value="1"/>
</dbReference>